<accession>A0ABW2T3E8</accession>
<dbReference type="Proteomes" id="UP001596514">
    <property type="component" value="Unassembled WGS sequence"/>
</dbReference>
<evidence type="ECO:0000313" key="1">
    <source>
        <dbReference type="EMBL" id="MFC7602507.1"/>
    </source>
</evidence>
<organism evidence="1 2">
    <name type="scientific">Streptosporangium amethystogenes subsp. fukuiense</name>
    <dbReference type="NCBI Taxonomy" id="698418"/>
    <lineage>
        <taxon>Bacteria</taxon>
        <taxon>Bacillati</taxon>
        <taxon>Actinomycetota</taxon>
        <taxon>Actinomycetes</taxon>
        <taxon>Streptosporangiales</taxon>
        <taxon>Streptosporangiaceae</taxon>
        <taxon>Streptosporangium</taxon>
    </lineage>
</organism>
<reference evidence="2" key="1">
    <citation type="journal article" date="2019" name="Int. J. Syst. Evol. Microbiol.">
        <title>The Global Catalogue of Microorganisms (GCM) 10K type strain sequencing project: providing services to taxonomists for standard genome sequencing and annotation.</title>
        <authorList>
            <consortium name="The Broad Institute Genomics Platform"/>
            <consortium name="The Broad Institute Genome Sequencing Center for Infectious Disease"/>
            <person name="Wu L."/>
            <person name="Ma J."/>
        </authorList>
    </citation>
    <scope>NUCLEOTIDE SEQUENCE [LARGE SCALE GENOMIC DNA]</scope>
    <source>
        <strain evidence="2">JCM 10083</strain>
    </source>
</reference>
<name>A0ABW2T3E8_9ACTN</name>
<evidence type="ECO:0000313" key="2">
    <source>
        <dbReference type="Proteomes" id="UP001596514"/>
    </source>
</evidence>
<protein>
    <submittedName>
        <fullName evidence="1">Uncharacterized protein</fullName>
    </submittedName>
</protein>
<dbReference type="RefSeq" id="WP_343973837.1">
    <property type="nucleotide sequence ID" value="NZ_BAAAGK010000110.1"/>
</dbReference>
<sequence>MTMTESKLSCPLCHGTEFQKEKGRLDSRWGVTSHRVTLMICARCRYILQFYDKHSIFDFD</sequence>
<keyword evidence="2" id="KW-1185">Reference proteome</keyword>
<gene>
    <name evidence="1" type="ORF">ACFQVD_20605</name>
</gene>
<comment type="caution">
    <text evidence="1">The sequence shown here is derived from an EMBL/GenBank/DDBJ whole genome shotgun (WGS) entry which is preliminary data.</text>
</comment>
<dbReference type="EMBL" id="JBHTEE010000001">
    <property type="protein sequence ID" value="MFC7602507.1"/>
    <property type="molecule type" value="Genomic_DNA"/>
</dbReference>
<proteinExistence type="predicted"/>